<dbReference type="eggNOG" id="COG4948">
    <property type="taxonomic scope" value="Bacteria"/>
</dbReference>
<dbReference type="GO" id="GO:0003824">
    <property type="term" value="F:catalytic activity"/>
    <property type="evidence" value="ECO:0007669"/>
    <property type="project" value="UniProtKB-ARBA"/>
</dbReference>
<dbReference type="SFLD" id="SFLDG00180">
    <property type="entry name" value="muconate_cycloisomerase"/>
    <property type="match status" value="1"/>
</dbReference>
<dbReference type="HOGENOM" id="CLU_030273_4_2_4"/>
<dbReference type="STRING" id="159087.Daro_1615"/>
<dbReference type="Gene3D" id="3.20.20.120">
    <property type="entry name" value="Enolase-like C-terminal domain"/>
    <property type="match status" value="1"/>
</dbReference>
<dbReference type="PANTHER" id="PTHR48073:SF2">
    <property type="entry name" value="O-SUCCINYLBENZOATE SYNTHASE"/>
    <property type="match status" value="1"/>
</dbReference>
<dbReference type="Gene3D" id="3.30.390.10">
    <property type="entry name" value="Enolase-like, N-terminal domain"/>
    <property type="match status" value="1"/>
</dbReference>
<dbReference type="CDD" id="cd03320">
    <property type="entry name" value="OSBS"/>
    <property type="match status" value="1"/>
</dbReference>
<gene>
    <name evidence="3" type="ordered locus">Daro_1615</name>
</gene>
<accession>Q47FL8</accession>
<dbReference type="InterPro" id="IPR013342">
    <property type="entry name" value="Mandelate_racemase_C"/>
</dbReference>
<dbReference type="InterPro" id="IPR036849">
    <property type="entry name" value="Enolase-like_C_sf"/>
</dbReference>
<organism evidence="3">
    <name type="scientific">Dechloromonas aromatica (strain RCB)</name>
    <dbReference type="NCBI Taxonomy" id="159087"/>
    <lineage>
        <taxon>Bacteria</taxon>
        <taxon>Pseudomonadati</taxon>
        <taxon>Pseudomonadota</taxon>
        <taxon>Betaproteobacteria</taxon>
        <taxon>Rhodocyclales</taxon>
        <taxon>Azonexaceae</taxon>
        <taxon>Dechloromonas</taxon>
    </lineage>
</organism>
<evidence type="ECO:0000256" key="1">
    <source>
        <dbReference type="ARBA" id="ARBA00022723"/>
    </source>
</evidence>
<dbReference type="KEGG" id="dar:Daro_1615"/>
<dbReference type="GO" id="GO:0046872">
    <property type="term" value="F:metal ion binding"/>
    <property type="evidence" value="ECO:0007669"/>
    <property type="project" value="UniProtKB-KW"/>
</dbReference>
<dbReference type="InterPro" id="IPR029065">
    <property type="entry name" value="Enolase_C-like"/>
</dbReference>
<proteinExistence type="predicted"/>
<sequence length="318" mass="34032">MNIAAADWQPYQLPLNRPWQTSRGTLFERCGRLLRLQTTDGLTGWGDAAPLPEFGICEAAATAFADETAHLDLAAQKAGLPLHAWLSGEVPILSIRTNANLGAIDTVDHVALKSAVDAGFSVVKIKVGRQALADEITYLQQLTRDLPPTLSFRLDANQAWQFADARAFIEACAVLPIEGLEEPLSDPDPVLLAKLQSFAAFPLAIDESINLLDTHFFRHPPVRRIIIKPARHGGLLASIELALRARASSIETIITSSLESSCGLLACAQLAAAVAPDSIHGLATADWFAQDTGMAPTIIGGRLQLPGTPGLGFQPVTR</sequence>
<dbReference type="PANTHER" id="PTHR48073">
    <property type="entry name" value="O-SUCCINYLBENZOATE SYNTHASE-RELATED"/>
    <property type="match status" value="1"/>
</dbReference>
<dbReference type="SUPFAM" id="SSF54826">
    <property type="entry name" value="Enolase N-terminal domain-like"/>
    <property type="match status" value="1"/>
</dbReference>
<evidence type="ECO:0000313" key="3">
    <source>
        <dbReference type="EMBL" id="AAZ46363.1"/>
    </source>
</evidence>
<dbReference type="SMART" id="SM00922">
    <property type="entry name" value="MR_MLE"/>
    <property type="match status" value="1"/>
</dbReference>
<reference evidence="3" key="1">
    <citation type="submission" date="2005-08" db="EMBL/GenBank/DDBJ databases">
        <title>Complete sequence of Dechloromonas aromatica RCB.</title>
        <authorList>
            <person name="Salinero K.K."/>
            <person name="Copeland A."/>
            <person name="Lucas S."/>
            <person name="Lapidus A."/>
            <person name="Barry K."/>
            <person name="Detter J.C."/>
            <person name="Glavina T."/>
            <person name="Hammon N."/>
            <person name="Israni S."/>
            <person name="Pitluck S."/>
            <person name="Di Bartolo G."/>
            <person name="Trong S."/>
            <person name="Schmutz J."/>
            <person name="Larimer F."/>
            <person name="Land M."/>
            <person name="Ivanova N."/>
            <person name="Richardson P."/>
        </authorList>
    </citation>
    <scope>NUCLEOTIDE SEQUENCE</scope>
    <source>
        <strain evidence="3">RCB</strain>
    </source>
</reference>
<protein>
    <submittedName>
        <fullName evidence="3">Mandelate racemase/muconate lactonizing enzyme</fullName>
    </submittedName>
</protein>
<dbReference type="Pfam" id="PF13378">
    <property type="entry name" value="MR_MLE_C"/>
    <property type="match status" value="1"/>
</dbReference>
<keyword evidence="1" id="KW-0479">Metal-binding</keyword>
<dbReference type="SFLD" id="SFLDF00009">
    <property type="entry name" value="o-succinylbenzoate_synthase"/>
    <property type="match status" value="1"/>
</dbReference>
<name>Q47FL8_DECAR</name>
<dbReference type="InterPro" id="IPR029017">
    <property type="entry name" value="Enolase-like_N"/>
</dbReference>
<feature type="domain" description="Mandelate racemase/muconate lactonizing enzyme C-terminal" evidence="2">
    <location>
        <begin position="104"/>
        <end position="202"/>
    </location>
</feature>
<evidence type="ECO:0000259" key="2">
    <source>
        <dbReference type="SMART" id="SM00922"/>
    </source>
</evidence>
<dbReference type="EMBL" id="CP000089">
    <property type="protein sequence ID" value="AAZ46363.1"/>
    <property type="molecule type" value="Genomic_DNA"/>
</dbReference>
<dbReference type="SFLD" id="SFLDS00001">
    <property type="entry name" value="Enolase"/>
    <property type="match status" value="1"/>
</dbReference>
<dbReference type="AlphaFoldDB" id="Q47FL8"/>
<dbReference type="SUPFAM" id="SSF51604">
    <property type="entry name" value="Enolase C-terminal domain-like"/>
    <property type="match status" value="1"/>
</dbReference>